<dbReference type="EMBL" id="JAYKXN010000003">
    <property type="protein sequence ID" value="KAK7300994.1"/>
    <property type="molecule type" value="Genomic_DNA"/>
</dbReference>
<dbReference type="Proteomes" id="UP001359559">
    <property type="component" value="Unassembled WGS sequence"/>
</dbReference>
<dbReference type="AlphaFoldDB" id="A0AAN9PKE5"/>
<dbReference type="PANTHER" id="PTHR48242">
    <property type="entry name" value="BNAA02G09820D PROTEIN"/>
    <property type="match status" value="1"/>
</dbReference>
<dbReference type="PANTHER" id="PTHR48242:SF2">
    <property type="entry name" value="(RAPE) HYPOTHETICAL PROTEIN"/>
    <property type="match status" value="1"/>
</dbReference>
<reference evidence="1 2" key="1">
    <citation type="submission" date="2024-01" db="EMBL/GenBank/DDBJ databases">
        <title>The genomes of 5 underutilized Papilionoideae crops provide insights into root nodulation and disease resistance.</title>
        <authorList>
            <person name="Yuan L."/>
        </authorList>
    </citation>
    <scope>NUCLEOTIDE SEQUENCE [LARGE SCALE GENOMIC DNA]</scope>
    <source>
        <strain evidence="1">LY-2023</strain>
        <tissue evidence="1">Leaf</tissue>
    </source>
</reference>
<evidence type="ECO:0000313" key="2">
    <source>
        <dbReference type="Proteomes" id="UP001359559"/>
    </source>
</evidence>
<evidence type="ECO:0000313" key="1">
    <source>
        <dbReference type="EMBL" id="KAK7300994.1"/>
    </source>
</evidence>
<organism evidence="1 2">
    <name type="scientific">Clitoria ternatea</name>
    <name type="common">Butterfly pea</name>
    <dbReference type="NCBI Taxonomy" id="43366"/>
    <lineage>
        <taxon>Eukaryota</taxon>
        <taxon>Viridiplantae</taxon>
        <taxon>Streptophyta</taxon>
        <taxon>Embryophyta</taxon>
        <taxon>Tracheophyta</taxon>
        <taxon>Spermatophyta</taxon>
        <taxon>Magnoliopsida</taxon>
        <taxon>eudicotyledons</taxon>
        <taxon>Gunneridae</taxon>
        <taxon>Pentapetalae</taxon>
        <taxon>rosids</taxon>
        <taxon>fabids</taxon>
        <taxon>Fabales</taxon>
        <taxon>Fabaceae</taxon>
        <taxon>Papilionoideae</taxon>
        <taxon>50 kb inversion clade</taxon>
        <taxon>NPAAA clade</taxon>
        <taxon>indigoferoid/millettioid clade</taxon>
        <taxon>Phaseoleae</taxon>
        <taxon>Clitoria</taxon>
    </lineage>
</organism>
<gene>
    <name evidence="1" type="ORF">RJT34_11848</name>
</gene>
<comment type="caution">
    <text evidence="1">The sequence shown here is derived from an EMBL/GenBank/DDBJ whole genome shotgun (WGS) entry which is preliminary data.</text>
</comment>
<protein>
    <submittedName>
        <fullName evidence="1">Uncharacterized protein</fullName>
    </submittedName>
</protein>
<sequence>MKYSKLVKGKGKEEEEEEEEARKMIMVVIMTEMLGEYTAVLTRVTARFLPRHGMSFGGLRRNLRFGSTTSSSDSASFMVYF</sequence>
<name>A0AAN9PKE5_CLITE</name>
<accession>A0AAN9PKE5</accession>
<keyword evidence="2" id="KW-1185">Reference proteome</keyword>
<proteinExistence type="predicted"/>